<sequence>MSRGSLTYDLALMVRHHSYRAAKGHLAGNAILAQISIMKTTMKSLFFRLIDQARSLTRSWQH</sequence>
<protein>
    <submittedName>
        <fullName evidence="1">Uncharacterized protein</fullName>
    </submittedName>
</protein>
<comment type="caution">
    <text evidence="1">The sequence shown here is derived from an EMBL/GenBank/DDBJ whole genome shotgun (WGS) entry which is preliminary data.</text>
</comment>
<gene>
    <name evidence="1" type="ORF">EXN24_16855</name>
</gene>
<accession>A0AA95AHN9</accession>
<evidence type="ECO:0000313" key="2">
    <source>
        <dbReference type="Proteomes" id="UP000320858"/>
    </source>
</evidence>
<evidence type="ECO:0000313" key="1">
    <source>
        <dbReference type="EMBL" id="TRA88203.1"/>
    </source>
</evidence>
<organism evidence="1 2">
    <name type="scientific">Rhizobium rhizogenes</name>
    <name type="common">Agrobacterium rhizogenes</name>
    <dbReference type="NCBI Taxonomy" id="359"/>
    <lineage>
        <taxon>Bacteria</taxon>
        <taxon>Pseudomonadati</taxon>
        <taxon>Pseudomonadota</taxon>
        <taxon>Alphaproteobacteria</taxon>
        <taxon>Hyphomicrobiales</taxon>
        <taxon>Rhizobiaceae</taxon>
        <taxon>Rhizobium/Agrobacterium group</taxon>
        <taxon>Rhizobium</taxon>
    </lineage>
</organism>
<proteinExistence type="predicted"/>
<dbReference type="EMBL" id="SGOB01000003">
    <property type="protein sequence ID" value="TRA88203.1"/>
    <property type="molecule type" value="Genomic_DNA"/>
</dbReference>
<dbReference type="Proteomes" id="UP000320858">
    <property type="component" value="Unassembled WGS sequence"/>
</dbReference>
<dbReference type="AlphaFoldDB" id="A0AA95AHN9"/>
<reference evidence="1 2" key="1">
    <citation type="journal article" date="2019" name="Appl. Microbiol. Biotechnol.">
        <title>Differential efficiency of wild type rhizogenic strains for rol gene transformation of plants.</title>
        <authorList>
            <person name="Desmet S."/>
            <person name="De Keyser E."/>
            <person name="Van Vaerenbergh J."/>
            <person name="Baeyen S."/>
            <person name="Van Huylenbroeck J."/>
            <person name="Geelen D."/>
            <person name="Dhooghe E."/>
        </authorList>
    </citation>
    <scope>NUCLEOTIDE SEQUENCE [LARGE SCALE GENOMIC DNA]</scope>
    <source>
        <strain evidence="1 2">B 4.1</strain>
    </source>
</reference>
<name>A0AA95AHN9_RHIRH</name>